<name>A0A9W6WLD8_AMBMO</name>
<keyword evidence="1" id="KW-0472">Membrane</keyword>
<gene>
    <name evidence="2" type="ORF">Amon01_001024800</name>
</gene>
<comment type="caution">
    <text evidence="2">The sequence shown here is derived from an EMBL/GenBank/DDBJ whole genome shotgun (WGS) entry which is preliminary data.</text>
</comment>
<dbReference type="EMBL" id="BSXU01019027">
    <property type="protein sequence ID" value="GME86142.1"/>
    <property type="molecule type" value="Genomic_DNA"/>
</dbReference>
<keyword evidence="1" id="KW-1133">Transmembrane helix</keyword>
<protein>
    <submittedName>
        <fullName evidence="2">Unnamed protein product</fullName>
    </submittedName>
</protein>
<reference evidence="2" key="1">
    <citation type="submission" date="2023-04" db="EMBL/GenBank/DDBJ databases">
        <title>Ambrosiozyma monospora NBRC 1965.</title>
        <authorList>
            <person name="Ichikawa N."/>
            <person name="Sato H."/>
            <person name="Tonouchi N."/>
        </authorList>
    </citation>
    <scope>NUCLEOTIDE SEQUENCE</scope>
    <source>
        <strain evidence="2">NBRC 1965</strain>
    </source>
</reference>
<evidence type="ECO:0000256" key="1">
    <source>
        <dbReference type="SAM" id="Phobius"/>
    </source>
</evidence>
<feature type="transmembrane region" description="Helical" evidence="1">
    <location>
        <begin position="47"/>
        <end position="66"/>
    </location>
</feature>
<keyword evidence="1" id="KW-0812">Transmembrane</keyword>
<dbReference type="Proteomes" id="UP001165063">
    <property type="component" value="Unassembled WGS sequence"/>
</dbReference>
<sequence>MEVLDVSTTPKWSFSAAVTSSMVESAMEPNTTVVAVSSKLSSSSGEVIFEPVFVLVLAALALALILDFSAPKATVPTISLELAFNGFFKTVTSTSPALPVSQPTLTLQTSA</sequence>
<dbReference type="AlphaFoldDB" id="A0A9W6WLD8"/>
<accession>A0A9W6WLD8</accession>
<evidence type="ECO:0000313" key="2">
    <source>
        <dbReference type="EMBL" id="GME86142.1"/>
    </source>
</evidence>
<evidence type="ECO:0000313" key="3">
    <source>
        <dbReference type="Proteomes" id="UP001165063"/>
    </source>
</evidence>
<organism evidence="2 3">
    <name type="scientific">Ambrosiozyma monospora</name>
    <name type="common">Yeast</name>
    <name type="synonym">Endomycopsis monosporus</name>
    <dbReference type="NCBI Taxonomy" id="43982"/>
    <lineage>
        <taxon>Eukaryota</taxon>
        <taxon>Fungi</taxon>
        <taxon>Dikarya</taxon>
        <taxon>Ascomycota</taxon>
        <taxon>Saccharomycotina</taxon>
        <taxon>Pichiomycetes</taxon>
        <taxon>Pichiales</taxon>
        <taxon>Pichiaceae</taxon>
        <taxon>Ambrosiozyma</taxon>
    </lineage>
</organism>
<proteinExistence type="predicted"/>
<keyword evidence="3" id="KW-1185">Reference proteome</keyword>